<dbReference type="SUPFAM" id="SSF82153">
    <property type="entry name" value="FAS1 domain"/>
    <property type="match status" value="1"/>
</dbReference>
<gene>
    <name evidence="3" type="ORF">J7W16_03420</name>
</gene>
<dbReference type="EMBL" id="JAGKSQ010000001">
    <property type="protein sequence ID" value="MBP3950169.1"/>
    <property type="molecule type" value="Genomic_DNA"/>
</dbReference>
<feature type="signal peptide" evidence="1">
    <location>
        <begin position="1"/>
        <end position="24"/>
    </location>
</feature>
<organism evidence="3 4">
    <name type="scientific">Halalkalibacter suaedae</name>
    <dbReference type="NCBI Taxonomy" id="2822140"/>
    <lineage>
        <taxon>Bacteria</taxon>
        <taxon>Bacillati</taxon>
        <taxon>Bacillota</taxon>
        <taxon>Bacilli</taxon>
        <taxon>Bacillales</taxon>
        <taxon>Bacillaceae</taxon>
        <taxon>Halalkalibacter</taxon>
    </lineage>
</organism>
<evidence type="ECO:0000313" key="3">
    <source>
        <dbReference type="EMBL" id="MBP3950169.1"/>
    </source>
</evidence>
<keyword evidence="4" id="KW-1185">Reference proteome</keyword>
<dbReference type="InterPro" id="IPR050904">
    <property type="entry name" value="Adhesion/Biosynth-related"/>
</dbReference>
<sequence length="165" mass="17599">MNKKMGLVMLVAVMFMSFTTGVFAAEQAGNQKDIVDTAVEAGSFKTLAAALEKADLVETLKGEGPFTVFAPTDEAFEKLLADLGITAEQLLAREDLAEILKYHVVPGKVLSSDLKDGMKVKTVAGKKVEISLDPVRVNDAKVVQADIEASNGVIHVIDAVLVPEK</sequence>
<dbReference type="SMART" id="SM00554">
    <property type="entry name" value="FAS1"/>
    <property type="match status" value="1"/>
</dbReference>
<keyword evidence="1" id="KW-0732">Signal</keyword>
<accession>A0A940WY80</accession>
<dbReference type="PANTHER" id="PTHR10900:SF77">
    <property type="entry name" value="FI19380P1"/>
    <property type="match status" value="1"/>
</dbReference>
<evidence type="ECO:0000256" key="1">
    <source>
        <dbReference type="SAM" id="SignalP"/>
    </source>
</evidence>
<comment type="caution">
    <text evidence="3">The sequence shown here is derived from an EMBL/GenBank/DDBJ whole genome shotgun (WGS) entry which is preliminary data.</text>
</comment>
<evidence type="ECO:0000313" key="4">
    <source>
        <dbReference type="Proteomes" id="UP000678228"/>
    </source>
</evidence>
<dbReference type="Gene3D" id="2.30.180.10">
    <property type="entry name" value="FAS1 domain"/>
    <property type="match status" value="1"/>
</dbReference>
<evidence type="ECO:0000259" key="2">
    <source>
        <dbReference type="PROSITE" id="PS50213"/>
    </source>
</evidence>
<protein>
    <submittedName>
        <fullName evidence="3">Fasciclin domain-containing protein</fullName>
    </submittedName>
</protein>
<dbReference type="PANTHER" id="PTHR10900">
    <property type="entry name" value="PERIOSTIN-RELATED"/>
    <property type="match status" value="1"/>
</dbReference>
<proteinExistence type="predicted"/>
<dbReference type="PROSITE" id="PS50213">
    <property type="entry name" value="FAS1"/>
    <property type="match status" value="1"/>
</dbReference>
<reference evidence="3" key="1">
    <citation type="submission" date="2021-03" db="EMBL/GenBank/DDBJ databases">
        <title>Bacillus suaedae sp. nov., isolated from Suaeda aralocaspica.</title>
        <authorList>
            <person name="Lei R.F.R."/>
        </authorList>
    </citation>
    <scope>NUCLEOTIDE SEQUENCE</scope>
    <source>
        <strain evidence="3">YZJH907-2</strain>
    </source>
</reference>
<name>A0A940WY80_9BACI</name>
<dbReference type="Proteomes" id="UP000678228">
    <property type="component" value="Unassembled WGS sequence"/>
</dbReference>
<feature type="domain" description="FAS1" evidence="2">
    <location>
        <begin position="31"/>
        <end position="161"/>
    </location>
</feature>
<dbReference type="RefSeq" id="WP_210595779.1">
    <property type="nucleotide sequence ID" value="NZ_JAGKSQ010000001.1"/>
</dbReference>
<dbReference type="GO" id="GO:0005615">
    <property type="term" value="C:extracellular space"/>
    <property type="evidence" value="ECO:0007669"/>
    <property type="project" value="TreeGrafter"/>
</dbReference>
<dbReference type="InterPro" id="IPR000782">
    <property type="entry name" value="FAS1_domain"/>
</dbReference>
<dbReference type="Pfam" id="PF02469">
    <property type="entry name" value="Fasciclin"/>
    <property type="match status" value="1"/>
</dbReference>
<feature type="chain" id="PRO_5038026087" evidence="1">
    <location>
        <begin position="25"/>
        <end position="165"/>
    </location>
</feature>
<dbReference type="InterPro" id="IPR036378">
    <property type="entry name" value="FAS1_dom_sf"/>
</dbReference>
<dbReference type="AlphaFoldDB" id="A0A940WY80"/>
<dbReference type="FunFam" id="2.30.180.10:FF:000032">
    <property type="entry name" value="Fasciclin domain-containing protein, putative"/>
    <property type="match status" value="1"/>
</dbReference>